<dbReference type="Proteomes" id="UP000562984">
    <property type="component" value="Unassembled WGS sequence"/>
</dbReference>
<gene>
    <name evidence="1" type="ORF">HKD39_03655</name>
</gene>
<accession>A0A849A441</accession>
<sequence>MSPHQLEPGTVLTTIAGRVVALAQRGRPVVVAVDGPSGSGKTTLASGLAAELAGSFPDDEVRVFHMDNIYPGWDGLAQAAPLLVAWVLKPLRRSASADRAPIRWRRYDWIAGGYAEWHSWQVPAVLIVEGVSSGAAVAADYLDLLVWVSAPQPLRYRRGIERDGDAYAPHWHRWQRQEDVVFARDRTAERADFQVDGSRPW</sequence>
<keyword evidence="2" id="KW-1185">Reference proteome</keyword>
<evidence type="ECO:0008006" key="3">
    <source>
        <dbReference type="Google" id="ProtNLM"/>
    </source>
</evidence>
<evidence type="ECO:0000313" key="1">
    <source>
        <dbReference type="EMBL" id="NNG34827.1"/>
    </source>
</evidence>
<evidence type="ECO:0000313" key="2">
    <source>
        <dbReference type="Proteomes" id="UP000562984"/>
    </source>
</evidence>
<dbReference type="InterPro" id="IPR027417">
    <property type="entry name" value="P-loop_NTPase"/>
</dbReference>
<dbReference type="Gene3D" id="3.40.50.300">
    <property type="entry name" value="P-loop containing nucleotide triphosphate hydrolases"/>
    <property type="match status" value="1"/>
</dbReference>
<organism evidence="1 2">
    <name type="scientific">Nakamurella aerolata</name>
    <dbReference type="NCBI Taxonomy" id="1656892"/>
    <lineage>
        <taxon>Bacteria</taxon>
        <taxon>Bacillati</taxon>
        <taxon>Actinomycetota</taxon>
        <taxon>Actinomycetes</taxon>
        <taxon>Nakamurellales</taxon>
        <taxon>Nakamurellaceae</taxon>
        <taxon>Nakamurella</taxon>
    </lineage>
</organism>
<name>A0A849A441_9ACTN</name>
<proteinExistence type="predicted"/>
<reference evidence="1 2" key="1">
    <citation type="submission" date="2020-05" db="EMBL/GenBank/DDBJ databases">
        <title>Nakamurella sp. DB0629 isolated from air conditioner.</title>
        <authorList>
            <person name="Kim D.H."/>
            <person name="Kim D.-U."/>
        </authorList>
    </citation>
    <scope>NUCLEOTIDE SEQUENCE [LARGE SCALE GENOMIC DNA]</scope>
    <source>
        <strain evidence="1 2">DB0629</strain>
    </source>
</reference>
<comment type="caution">
    <text evidence="1">The sequence shown here is derived from an EMBL/GenBank/DDBJ whole genome shotgun (WGS) entry which is preliminary data.</text>
</comment>
<dbReference type="RefSeq" id="WP_171198502.1">
    <property type="nucleotide sequence ID" value="NZ_JABEND010000002.1"/>
</dbReference>
<dbReference type="EMBL" id="JABEND010000002">
    <property type="protein sequence ID" value="NNG34827.1"/>
    <property type="molecule type" value="Genomic_DNA"/>
</dbReference>
<dbReference type="AlphaFoldDB" id="A0A849A441"/>
<dbReference type="SUPFAM" id="SSF52540">
    <property type="entry name" value="P-loop containing nucleoside triphosphate hydrolases"/>
    <property type="match status" value="1"/>
</dbReference>
<protein>
    <recommendedName>
        <fullName evidence="3">Uridine kinase</fullName>
    </recommendedName>
</protein>